<sequence length="328" mass="37788">MELKVLDSEKRITIKDLENVESLLNLTLPEVLKEFYLHHNGGTIDKKITMLNEENIEIESIFPIKYVKDFNDDPDFTAEGETIKMHKAFAIPPNMFIFGMESEDEGRIAVDLKDNDNKVYLYPITGMAGDIFVFGKPTLISTSINVFFAKLESGINKQSKEIEAPLIYKKDDNSKQIVSDNWPSITKRDIEDLELKLKIEIPQSMKLFYLKNNGGIPSNNLFIPQNKKLDVVEINLFLPIKYDDCNTKSISTNTIDCWEHKTLPLGFVPFAIDSGGNFYSINVSNKKIYYCLMDQWDNKKTNEMNYKHNIVQVAQSFKYFVDNLFSEL</sequence>
<accession>A0A415HDH9</accession>
<dbReference type="AlphaFoldDB" id="A0A415HDH9"/>
<organism evidence="2 3">
    <name type="scientific">Bacteroides xylanisolvens</name>
    <dbReference type="NCBI Taxonomy" id="371601"/>
    <lineage>
        <taxon>Bacteria</taxon>
        <taxon>Pseudomonadati</taxon>
        <taxon>Bacteroidota</taxon>
        <taxon>Bacteroidia</taxon>
        <taxon>Bacteroidales</taxon>
        <taxon>Bacteroidaceae</taxon>
        <taxon>Bacteroides</taxon>
    </lineage>
</organism>
<dbReference type="InterPro" id="IPR018958">
    <property type="entry name" value="Knr4/Smi1-like_dom"/>
</dbReference>
<protein>
    <submittedName>
        <fullName evidence="2">SMI1/KNR4 family protein</fullName>
    </submittedName>
</protein>
<evidence type="ECO:0000313" key="3">
    <source>
        <dbReference type="Proteomes" id="UP000284417"/>
    </source>
</evidence>
<name>A0A415HDH9_9BACE</name>
<evidence type="ECO:0000313" key="2">
    <source>
        <dbReference type="EMBL" id="RHK88124.1"/>
    </source>
</evidence>
<dbReference type="InterPro" id="IPR037883">
    <property type="entry name" value="Knr4/Smi1-like_sf"/>
</dbReference>
<dbReference type="Proteomes" id="UP000284417">
    <property type="component" value="Unassembled WGS sequence"/>
</dbReference>
<dbReference type="Pfam" id="PF09346">
    <property type="entry name" value="SMI1_KNR4"/>
    <property type="match status" value="2"/>
</dbReference>
<gene>
    <name evidence="2" type="ORF">DW042_24305</name>
</gene>
<feature type="domain" description="Knr4/Smi1-like" evidence="1">
    <location>
        <begin position="11"/>
        <end position="150"/>
    </location>
</feature>
<dbReference type="SUPFAM" id="SSF160631">
    <property type="entry name" value="SMI1/KNR4-like"/>
    <property type="match status" value="2"/>
</dbReference>
<feature type="domain" description="Knr4/Smi1-like" evidence="1">
    <location>
        <begin position="184"/>
        <end position="323"/>
    </location>
</feature>
<evidence type="ECO:0000259" key="1">
    <source>
        <dbReference type="SMART" id="SM00860"/>
    </source>
</evidence>
<reference evidence="2 3" key="1">
    <citation type="submission" date="2018-08" db="EMBL/GenBank/DDBJ databases">
        <title>A genome reference for cultivated species of the human gut microbiota.</title>
        <authorList>
            <person name="Zou Y."/>
            <person name="Xue W."/>
            <person name="Luo G."/>
        </authorList>
    </citation>
    <scope>NUCLEOTIDE SEQUENCE [LARGE SCALE GENOMIC DNA]</scope>
    <source>
        <strain evidence="2 3">AF39-6AC</strain>
    </source>
</reference>
<dbReference type="SMART" id="SM00860">
    <property type="entry name" value="SMI1_KNR4"/>
    <property type="match status" value="2"/>
</dbReference>
<dbReference type="Gene3D" id="3.40.1580.10">
    <property type="entry name" value="SMI1/KNR4-like"/>
    <property type="match status" value="2"/>
</dbReference>
<comment type="caution">
    <text evidence="2">The sequence shown here is derived from an EMBL/GenBank/DDBJ whole genome shotgun (WGS) entry which is preliminary data.</text>
</comment>
<dbReference type="RefSeq" id="WP_118356596.1">
    <property type="nucleotide sequence ID" value="NZ_QROC01000074.1"/>
</dbReference>
<proteinExistence type="predicted"/>
<dbReference type="EMBL" id="QROC01000074">
    <property type="protein sequence ID" value="RHK88124.1"/>
    <property type="molecule type" value="Genomic_DNA"/>
</dbReference>